<evidence type="ECO:0008006" key="3">
    <source>
        <dbReference type="Google" id="ProtNLM"/>
    </source>
</evidence>
<organism evidence="1 2">
    <name type="scientific">Bacteroides faecium</name>
    <dbReference type="NCBI Taxonomy" id="2715212"/>
    <lineage>
        <taxon>Bacteria</taxon>
        <taxon>Pseudomonadati</taxon>
        <taxon>Bacteroidota</taxon>
        <taxon>Bacteroidia</taxon>
        <taxon>Bacteroidales</taxon>
        <taxon>Bacteroidaceae</taxon>
        <taxon>Bacteroides</taxon>
    </lineage>
</organism>
<dbReference type="RefSeq" id="WP_167963142.1">
    <property type="nucleotide sequence ID" value="NZ_CP050831.1"/>
</dbReference>
<evidence type="ECO:0000313" key="2">
    <source>
        <dbReference type="Proteomes" id="UP000501780"/>
    </source>
</evidence>
<proteinExistence type="predicted"/>
<dbReference type="AlphaFoldDB" id="A0A6H0KR32"/>
<accession>A0A6H0KR32</accession>
<dbReference type="KEGG" id="bfc:BacF7301_12195"/>
<dbReference type="Pfam" id="PF05947">
    <property type="entry name" value="T6SS_TssF"/>
    <property type="match status" value="1"/>
</dbReference>
<dbReference type="EMBL" id="CP050831">
    <property type="protein sequence ID" value="QIU94857.1"/>
    <property type="molecule type" value="Genomic_DNA"/>
</dbReference>
<evidence type="ECO:0000313" key="1">
    <source>
        <dbReference type="EMBL" id="QIU94857.1"/>
    </source>
</evidence>
<dbReference type="Proteomes" id="UP000501780">
    <property type="component" value="Chromosome"/>
</dbReference>
<protein>
    <recommendedName>
        <fullName evidence="3">Flagellar protein FlgN</fullName>
    </recommendedName>
</protein>
<gene>
    <name evidence="1" type="ORF">BacF7301_12195</name>
</gene>
<name>A0A6H0KR32_9BACE</name>
<keyword evidence="2" id="KW-1185">Reference proteome</keyword>
<dbReference type="InterPro" id="IPR010272">
    <property type="entry name" value="T6SS_TssF"/>
</dbReference>
<reference evidence="1 2" key="1">
    <citation type="submission" date="2020-03" db="EMBL/GenBank/DDBJ databases">
        <title>Genomic analysis of Bacteroides faecium CBA7301.</title>
        <authorList>
            <person name="Kim J."/>
            <person name="Roh S.W."/>
        </authorList>
    </citation>
    <scope>NUCLEOTIDE SEQUENCE [LARGE SCALE GENOMIC DNA]</scope>
    <source>
        <strain evidence="1 2">CBA7301</strain>
    </source>
</reference>
<sequence length="604" mass="69716">MNSKENIINRMYKHAMSYLGIKKIENLDPLIKLLLEGLASELFSISQEIEEGNRRMLDKIARILIPDLSICHMPAHGIVHMRSQRSRHMITTETGVFCESTHERKSNAVTFYPVKDTTIHAGDVRRILHLGNIYEIDENMTKNHIAHSYLPKTEPIIRILWIGVDLASNLDNMDTLTFFFNLPARKDRQKLYSLLSYAKWSIEGVPLICKPDLLYNIGTHDIFEIYDTDITIRKDILACYANQFYSVGWNRSLDEVERRYLPAELEDVYPEELCREQKQKLYWFKMELPLQFDTDAIEGMEIYINAVVVENKYLNTLTAETGNPATIIPLELKPGHHFLSVSEVSDSLNRVYRSIPRVTEENREEGVYTIKHGGCERLNSSELKDSLYRQMNLIYDHSALLPTANKNMLVTQMSQIHEIFESINKIFSKIDATVAPHSYLIVDALKNTDILYVSYWTTLCEAANNILSGTPLNLLAESAFIDNNAMFLTTTRGGKNIQKSRESLTAYKYLLTSRDRIFTEYDIIDYCRKELDGILISIDVKKGFVKSEFPQEGLIRSIDIYLKIQGDVDSSILEDLRNKLVSRSPSSFHYRIFLTDKQEIENEK</sequence>